<dbReference type="PANTHER" id="PTHR13900:SF0">
    <property type="entry name" value="TRANSCRIPTION INITIATION FACTOR TFIID SUBUNIT 1"/>
    <property type="match status" value="1"/>
</dbReference>
<dbReference type="OrthoDB" id="5752at2759"/>
<organism evidence="6 7">
    <name type="scientific">Blastocystis sp. subtype 1 (strain ATCC 50177 / NandII)</name>
    <dbReference type="NCBI Taxonomy" id="478820"/>
    <lineage>
        <taxon>Eukaryota</taxon>
        <taxon>Sar</taxon>
        <taxon>Stramenopiles</taxon>
        <taxon>Bigyra</taxon>
        <taxon>Opalozoa</taxon>
        <taxon>Opalinata</taxon>
        <taxon>Blastocystidae</taxon>
        <taxon>Blastocystis</taxon>
    </lineage>
</organism>
<feature type="domain" description="Bromo" evidence="5">
    <location>
        <begin position="892"/>
        <end position="998"/>
    </location>
</feature>
<comment type="caution">
    <text evidence="6">The sequence shown here is derived from an EMBL/GenBank/DDBJ whole genome shotgun (WGS) entry which is preliminary data.</text>
</comment>
<dbReference type="Proteomes" id="UP000078348">
    <property type="component" value="Unassembled WGS sequence"/>
</dbReference>
<feature type="compositionally biased region" description="Basic residues" evidence="4">
    <location>
        <begin position="575"/>
        <end position="586"/>
    </location>
</feature>
<dbReference type="InterPro" id="IPR036427">
    <property type="entry name" value="Bromodomain-like_sf"/>
</dbReference>
<keyword evidence="6" id="KW-0648">Protein biosynthesis</keyword>
<evidence type="ECO:0000256" key="4">
    <source>
        <dbReference type="SAM" id="MobiDB-lite"/>
    </source>
</evidence>
<dbReference type="InterPro" id="IPR022591">
    <property type="entry name" value="TAF1_HAT_dom"/>
</dbReference>
<feature type="region of interest" description="Disordered" evidence="4">
    <location>
        <begin position="575"/>
        <end position="615"/>
    </location>
</feature>
<evidence type="ECO:0000256" key="2">
    <source>
        <dbReference type="ARBA" id="ARBA00023117"/>
    </source>
</evidence>
<keyword evidence="7" id="KW-1185">Reference proteome</keyword>
<keyword evidence="2" id="KW-0103">Bromodomain</keyword>
<evidence type="ECO:0000256" key="3">
    <source>
        <dbReference type="ARBA" id="ARBA00023242"/>
    </source>
</evidence>
<dbReference type="SMART" id="SM00297">
    <property type="entry name" value="BROMO"/>
    <property type="match status" value="1"/>
</dbReference>
<evidence type="ECO:0000256" key="1">
    <source>
        <dbReference type="ARBA" id="ARBA00004123"/>
    </source>
</evidence>
<dbReference type="GO" id="GO:0017025">
    <property type="term" value="F:TBP-class protein binding"/>
    <property type="evidence" value="ECO:0007669"/>
    <property type="project" value="InterPro"/>
</dbReference>
<dbReference type="Gene3D" id="1.20.920.10">
    <property type="entry name" value="Bromodomain-like"/>
    <property type="match status" value="1"/>
</dbReference>
<dbReference type="GO" id="GO:0005669">
    <property type="term" value="C:transcription factor TFIID complex"/>
    <property type="evidence" value="ECO:0007669"/>
    <property type="project" value="InterPro"/>
</dbReference>
<dbReference type="EMBL" id="LXWW01000202">
    <property type="protein sequence ID" value="OAO14890.1"/>
    <property type="molecule type" value="Genomic_DNA"/>
</dbReference>
<gene>
    <name evidence="6" type="ORF">AV274_3399</name>
</gene>
<dbReference type="PANTHER" id="PTHR13900">
    <property type="entry name" value="TRANSCRIPTION INITIATION FACTOR TFIID"/>
    <property type="match status" value="1"/>
</dbReference>
<dbReference type="STRING" id="478820.A0A196SCW1"/>
<evidence type="ECO:0000313" key="7">
    <source>
        <dbReference type="Proteomes" id="UP000078348"/>
    </source>
</evidence>
<dbReference type="SUPFAM" id="SSF47370">
    <property type="entry name" value="Bromodomain"/>
    <property type="match status" value="1"/>
</dbReference>
<feature type="region of interest" description="Disordered" evidence="4">
    <location>
        <begin position="848"/>
        <end position="867"/>
    </location>
</feature>
<dbReference type="GO" id="GO:0016251">
    <property type="term" value="F:RNA polymerase II general transcription initiation factor activity"/>
    <property type="evidence" value="ECO:0007669"/>
    <property type="project" value="InterPro"/>
</dbReference>
<accession>A0A196SCW1</accession>
<sequence>MQVCNWSLDDSVYEEDAVPIVNQSPQNSIEGKLGCASRISGLWGEPKRARYTHEAEEGQSHIQQHVNEVYNPFLGNVAKALSLLKPNSIYMDANDPNLVFSCELPQATSGSSLISNKSNDKDSNAHIVRTRVILNPPNHSKIATEFTLVPGFLNRSDIARFHRPCFPNRQIEMNCTWVEAMKDTSEYRFVKSIRSLDDLSSTKDHLIMIEYCEPQPPVFLNLGMSSFVVNWINPTSEDAQYPAPVEGRNHLLTEKEKMPLMGDLKKGDQLLSLCTSLYNTPLIEHEKSFTDYLLIVKIESPREPSPPVRRTYNASIRRVDRLFVAGKMEPVARVYLPNDDNYSCTQDLLEDYLLQKAFERMAGKITQEQMCCIFPNLRNEAERKDFDERHKQLFDVSNHTYRLKNQLPVSVPRKLTPESVCLMQASQVSYDKLVKSGIRGILSFSSTQGTSYLRVKENLKYIADFVKEQIRMVESQITCSSREEISSEMCSLGLERDSYQRVQRVVNKEYQAFEFFVERIYRTAWNLTDQYISAIIELKTRLNMSQSAFYEKKMFSEAFGEPYLFLPSKNLRSRKGTSSMAKKRTRRDANEDTNSEEEIEMEVEPPQRSKKENDLRKLNKKQLIDMCLKLGFPREDVPKTPRWDLVSYISKNAISSNQEYYRDKKRNQQELNAGFQNQVNMLFYEQIERLQHAPVPKQTQLVYANIFSEPSVPVYEIEPLKSPDEVQLIANNVVLQPLNDIVVPGIGALPVVAEPQRGGVGGRLGVGVMPLVPGVRSGPYVGPNGRPLMVRRLKLHVSKTGDITGSVEYRRSGKDVRNVLEVEKKFARPDVSLEQMFSQYNGFDMNSSQAKKVSEPVRRHVAKATTGKKKVKHMRRRKRDEREVKEEVAPMNERRMSRLLGKLLSILEKEDSGGNFRVLPMEGAAWAEPYRKAISPLVDFSIIRQRINQFGYTQDGMLKDLEQLYENTAKFNGADHELTGVAKRFVDTAKQFIEDNKDSFRKAIQSMLQQREPSDVTNITYE</sequence>
<feature type="compositionally biased region" description="Basic and acidic residues" evidence="4">
    <location>
        <begin position="605"/>
        <end position="615"/>
    </location>
</feature>
<dbReference type="Pfam" id="PF12157">
    <property type="entry name" value="DUF3591"/>
    <property type="match status" value="1"/>
</dbReference>
<keyword evidence="3" id="KW-0539">Nucleus</keyword>
<proteinExistence type="predicted"/>
<dbReference type="AlphaFoldDB" id="A0A196SCW1"/>
<evidence type="ECO:0000313" key="6">
    <source>
        <dbReference type="EMBL" id="OAO14890.1"/>
    </source>
</evidence>
<dbReference type="GO" id="GO:0051123">
    <property type="term" value="P:RNA polymerase II preinitiation complex assembly"/>
    <property type="evidence" value="ECO:0007669"/>
    <property type="project" value="TreeGrafter"/>
</dbReference>
<dbReference type="InterPro" id="IPR040240">
    <property type="entry name" value="TAF1"/>
</dbReference>
<name>A0A196SCW1_BLAHN</name>
<dbReference type="InterPro" id="IPR001487">
    <property type="entry name" value="Bromodomain"/>
</dbReference>
<dbReference type="GO" id="GO:0004402">
    <property type="term" value="F:histone acetyltransferase activity"/>
    <property type="evidence" value="ECO:0007669"/>
    <property type="project" value="InterPro"/>
</dbReference>
<reference evidence="6 7" key="1">
    <citation type="submission" date="2016-05" db="EMBL/GenBank/DDBJ databases">
        <title>Nuclear genome of Blastocystis sp. subtype 1 NandII.</title>
        <authorList>
            <person name="Gentekaki E."/>
            <person name="Curtis B."/>
            <person name="Stairs C."/>
            <person name="Eme L."/>
            <person name="Herman E."/>
            <person name="Klimes V."/>
            <person name="Arias M.C."/>
            <person name="Elias M."/>
            <person name="Hilliou F."/>
            <person name="Klute M."/>
            <person name="Malik S.-B."/>
            <person name="Pightling A."/>
            <person name="Rachubinski R."/>
            <person name="Salas D."/>
            <person name="Schlacht A."/>
            <person name="Suga H."/>
            <person name="Archibald J."/>
            <person name="Ball S.G."/>
            <person name="Clark G."/>
            <person name="Dacks J."/>
            <person name="Van Der Giezen M."/>
            <person name="Tsaousis A."/>
            <person name="Roger A."/>
        </authorList>
    </citation>
    <scope>NUCLEOTIDE SEQUENCE [LARGE SCALE GENOMIC DNA]</scope>
    <source>
        <strain evidence="7">ATCC 50177 / NandII</strain>
    </source>
</reference>
<protein>
    <submittedName>
        <fullName evidence="6">Transcription initiation factor TFIID subunit 1</fullName>
    </submittedName>
</protein>
<comment type="subcellular location">
    <subcellularLocation>
        <location evidence="1">Nucleus</location>
    </subcellularLocation>
</comment>
<keyword evidence="6" id="KW-0396">Initiation factor</keyword>
<dbReference type="GO" id="GO:0003743">
    <property type="term" value="F:translation initiation factor activity"/>
    <property type="evidence" value="ECO:0007669"/>
    <property type="project" value="UniProtKB-KW"/>
</dbReference>
<feature type="compositionally biased region" description="Acidic residues" evidence="4">
    <location>
        <begin position="591"/>
        <end position="603"/>
    </location>
</feature>
<evidence type="ECO:0000259" key="5">
    <source>
        <dbReference type="SMART" id="SM00297"/>
    </source>
</evidence>